<dbReference type="Proteomes" id="UP000054937">
    <property type="component" value="Unassembled WGS sequence"/>
</dbReference>
<keyword evidence="3" id="KW-1185">Reference proteome</keyword>
<proteinExistence type="predicted"/>
<feature type="region of interest" description="Disordered" evidence="1">
    <location>
        <begin position="402"/>
        <end position="422"/>
    </location>
</feature>
<dbReference type="AlphaFoldDB" id="A0A0V0QZG2"/>
<accession>A0A0V0QZG2</accession>
<dbReference type="FunCoup" id="A0A0V0QZG2">
    <property type="interactions" value="31"/>
</dbReference>
<name>A0A0V0QZG2_PSEPJ</name>
<reference evidence="2 3" key="1">
    <citation type="journal article" date="2015" name="Sci. Rep.">
        <title>Genome of the facultative scuticociliatosis pathogen Pseudocohnilembus persalinus provides insight into its virulence through horizontal gene transfer.</title>
        <authorList>
            <person name="Xiong J."/>
            <person name="Wang G."/>
            <person name="Cheng J."/>
            <person name="Tian M."/>
            <person name="Pan X."/>
            <person name="Warren A."/>
            <person name="Jiang C."/>
            <person name="Yuan D."/>
            <person name="Miao W."/>
        </authorList>
    </citation>
    <scope>NUCLEOTIDE SEQUENCE [LARGE SCALE GENOMIC DNA]</scope>
    <source>
        <strain evidence="2">36N120E</strain>
    </source>
</reference>
<evidence type="ECO:0000256" key="1">
    <source>
        <dbReference type="SAM" id="MobiDB-lite"/>
    </source>
</evidence>
<protein>
    <submittedName>
        <fullName evidence="2">Uncharacterized protein</fullName>
    </submittedName>
</protein>
<evidence type="ECO:0000313" key="3">
    <source>
        <dbReference type="Proteomes" id="UP000054937"/>
    </source>
</evidence>
<dbReference type="InParanoid" id="A0A0V0QZG2"/>
<feature type="compositionally biased region" description="Low complexity" evidence="1">
    <location>
        <begin position="402"/>
        <end position="421"/>
    </location>
</feature>
<gene>
    <name evidence="2" type="ORF">PPERSA_11215</name>
</gene>
<comment type="caution">
    <text evidence="2">The sequence shown here is derived from an EMBL/GenBank/DDBJ whole genome shotgun (WGS) entry which is preliminary data.</text>
</comment>
<organism evidence="2 3">
    <name type="scientific">Pseudocohnilembus persalinus</name>
    <name type="common">Ciliate</name>
    <dbReference type="NCBI Taxonomy" id="266149"/>
    <lineage>
        <taxon>Eukaryota</taxon>
        <taxon>Sar</taxon>
        <taxon>Alveolata</taxon>
        <taxon>Ciliophora</taxon>
        <taxon>Intramacronucleata</taxon>
        <taxon>Oligohymenophorea</taxon>
        <taxon>Scuticociliatia</taxon>
        <taxon>Philasterida</taxon>
        <taxon>Pseudocohnilembidae</taxon>
        <taxon>Pseudocohnilembus</taxon>
    </lineage>
</organism>
<sequence>MEEDIKDEIFKLHDLLENIQITQIHSYFLLYNIHSIWYIFNNQPYDLYKQVNILLYSRFKYCFKNHNINLIFKNEGEILDTLFSSNLKKQNYTTFAEFREFQQCLVYQQSQYQNPVNVYKQCQFMKNLEQKFLNIQSKKLDLEIKCNMAHVNLMISNFITCILKIIAPNSDLSLEVKNNEYTDILQSYKIVFKFQLQNYEIIESKMFDQSNNQIMQFFSPNKEIELKQNDQQVEISFNIYKDIQQMLICKYSLEGQEKTDGKLAMQKIKKNISKIQNLNFTEIYPQNDKKKIQKCQENLTLSYQNSSFQGLKTPLKEFNSNNAIKINLNNLNLNQSINSSFYINNTQNQNNNKQKKLQLLTTPKLGPTLYDSQQGEGKYSSHKKGHQRSSYFFGQHVSMSLSQKNQGNNSNSNNFDETNNQTSSNFIKHNFINYNNTQGQQNQDSINDNLKTLFQSDSQYVDKKLKLDINGSDSVSKDQTGNFIEQTAISIESEDFQEMKTVSQINNTQQFNFKK</sequence>
<evidence type="ECO:0000313" key="2">
    <source>
        <dbReference type="EMBL" id="KRX07666.1"/>
    </source>
</evidence>
<dbReference type="EMBL" id="LDAU01000082">
    <property type="protein sequence ID" value="KRX07666.1"/>
    <property type="molecule type" value="Genomic_DNA"/>
</dbReference>